<dbReference type="SUPFAM" id="SSF49785">
    <property type="entry name" value="Galactose-binding domain-like"/>
    <property type="match status" value="1"/>
</dbReference>
<evidence type="ECO:0000256" key="3">
    <source>
        <dbReference type="ARBA" id="ARBA00022776"/>
    </source>
</evidence>
<evidence type="ECO:0000313" key="9">
    <source>
        <dbReference type="Proteomes" id="UP000298493"/>
    </source>
</evidence>
<evidence type="ECO:0000256" key="2">
    <source>
        <dbReference type="ARBA" id="ARBA00022618"/>
    </source>
</evidence>
<dbReference type="SMART" id="SM01337">
    <property type="entry name" value="APC10"/>
    <property type="match status" value="1"/>
</dbReference>
<accession>A0A4Z1NX95</accession>
<dbReference type="Proteomes" id="UP000298493">
    <property type="component" value="Unassembled WGS sequence"/>
</dbReference>
<feature type="domain" description="DOC" evidence="7">
    <location>
        <begin position="62"/>
        <end position="276"/>
    </location>
</feature>
<keyword evidence="9" id="KW-1185">Reference proteome</keyword>
<dbReference type="Pfam" id="PF03256">
    <property type="entry name" value="ANAPC10"/>
    <property type="match status" value="1"/>
</dbReference>
<protein>
    <submittedName>
        <fullName evidence="8">Anaphase-promoting complex subunit 10</fullName>
    </submittedName>
</protein>
<dbReference type="STRING" id="86259.A0A4Z1NX95"/>
<dbReference type="InterPro" id="IPR008979">
    <property type="entry name" value="Galactose-bd-like_sf"/>
</dbReference>
<comment type="caution">
    <text evidence="8">The sequence shown here is derived from an EMBL/GenBank/DDBJ whole genome shotgun (WGS) entry which is preliminary data.</text>
</comment>
<feature type="region of interest" description="Disordered" evidence="6">
    <location>
        <begin position="1"/>
        <end position="48"/>
    </location>
</feature>
<dbReference type="EMBL" id="SNSC02000015">
    <property type="protein sequence ID" value="TID18072.1"/>
    <property type="molecule type" value="Genomic_DNA"/>
</dbReference>
<feature type="region of interest" description="Disordered" evidence="6">
    <location>
        <begin position="191"/>
        <end position="213"/>
    </location>
</feature>
<sequence length="306" mass="34450">MSRPYPLQDSQSPELSEEEENEDEPQLGDDEEQNEEDEEEGEEDGVLQDITSTISLGIVVPSANEAAGLSDRACLPPPPPSGLKEISSLASWTVSSSKPGCGIPALRSPSTSQFWQSDGPQPHHLNIHFFKLVEIVGIRIYLDFDLDESYTPTLVKFAAGTGYVDLQEFAVMRFEQPKGWMSVDFEGVGDPAEDPCATDENEEEIDMDEEEEKENSLRKMPVLRCMLVQVRICENHQNGKDTHLRGLQIFARDGVRRERKIEMGMGMEKKSFGMRMGLITDETSRKPKKKVWELEMPGWSAVEQLR</sequence>
<evidence type="ECO:0000313" key="8">
    <source>
        <dbReference type="EMBL" id="TID18072.1"/>
    </source>
</evidence>
<evidence type="ECO:0000256" key="5">
    <source>
        <dbReference type="ARBA" id="ARBA00023306"/>
    </source>
</evidence>
<gene>
    <name evidence="8" type="ORF">E6O75_ATG10717</name>
</gene>
<comment type="similarity">
    <text evidence="1">Belongs to the APC10 family.</text>
</comment>
<dbReference type="PANTHER" id="PTHR12936:SF0">
    <property type="entry name" value="ANAPHASE-PROMOTING COMPLEX SUBUNIT 10"/>
    <property type="match status" value="1"/>
</dbReference>
<keyword evidence="3" id="KW-0498">Mitosis</keyword>
<dbReference type="InterPro" id="IPR004939">
    <property type="entry name" value="APC_su10/DOC_dom"/>
</dbReference>
<dbReference type="InterPro" id="IPR016901">
    <property type="entry name" value="APC10/Doc1"/>
</dbReference>
<evidence type="ECO:0000256" key="6">
    <source>
        <dbReference type="SAM" id="MobiDB-lite"/>
    </source>
</evidence>
<dbReference type="CDD" id="cd08366">
    <property type="entry name" value="APC10"/>
    <property type="match status" value="1"/>
</dbReference>
<dbReference type="AlphaFoldDB" id="A0A4Z1NX95"/>
<evidence type="ECO:0000256" key="4">
    <source>
        <dbReference type="ARBA" id="ARBA00022786"/>
    </source>
</evidence>
<name>A0A4Z1NX95_9PEZI</name>
<dbReference type="GO" id="GO:0031145">
    <property type="term" value="P:anaphase-promoting complex-dependent catabolic process"/>
    <property type="evidence" value="ECO:0007669"/>
    <property type="project" value="InterPro"/>
</dbReference>
<evidence type="ECO:0000256" key="1">
    <source>
        <dbReference type="ARBA" id="ARBA00006762"/>
    </source>
</evidence>
<feature type="compositionally biased region" description="Acidic residues" evidence="6">
    <location>
        <begin position="15"/>
        <end position="46"/>
    </location>
</feature>
<keyword evidence="4" id="KW-0833">Ubl conjugation pathway</keyword>
<keyword evidence="2" id="KW-0132">Cell division</keyword>
<keyword evidence="5" id="KW-0131">Cell cycle</keyword>
<dbReference type="PANTHER" id="PTHR12936">
    <property type="entry name" value="ANAPHASE-PROMOTING COMPLEX 10"/>
    <property type="match status" value="1"/>
</dbReference>
<proteinExistence type="inferred from homology"/>
<organism evidence="8 9">
    <name type="scientific">Venturia nashicola</name>
    <dbReference type="NCBI Taxonomy" id="86259"/>
    <lineage>
        <taxon>Eukaryota</taxon>
        <taxon>Fungi</taxon>
        <taxon>Dikarya</taxon>
        <taxon>Ascomycota</taxon>
        <taxon>Pezizomycotina</taxon>
        <taxon>Dothideomycetes</taxon>
        <taxon>Pleosporomycetidae</taxon>
        <taxon>Venturiales</taxon>
        <taxon>Venturiaceae</taxon>
        <taxon>Venturia</taxon>
    </lineage>
</organism>
<evidence type="ECO:0000259" key="7">
    <source>
        <dbReference type="PROSITE" id="PS51284"/>
    </source>
</evidence>
<reference evidence="8 9" key="1">
    <citation type="submission" date="2019-04" db="EMBL/GenBank/DDBJ databases">
        <title>High contiguity whole genome sequence and gene annotation resource for two Venturia nashicola isolates.</title>
        <authorList>
            <person name="Prokchorchik M."/>
            <person name="Won K."/>
            <person name="Lee Y."/>
            <person name="Choi E.D."/>
            <person name="Segonzac C."/>
            <person name="Sohn K.H."/>
        </authorList>
    </citation>
    <scope>NUCLEOTIDE SEQUENCE [LARGE SCALE GENOMIC DNA]</scope>
    <source>
        <strain evidence="8 9">PRI2</strain>
    </source>
</reference>
<dbReference type="GO" id="GO:0005680">
    <property type="term" value="C:anaphase-promoting complex"/>
    <property type="evidence" value="ECO:0007669"/>
    <property type="project" value="InterPro"/>
</dbReference>
<dbReference type="GO" id="GO:0070979">
    <property type="term" value="P:protein K11-linked ubiquitination"/>
    <property type="evidence" value="ECO:0007669"/>
    <property type="project" value="TreeGrafter"/>
</dbReference>
<dbReference type="GO" id="GO:0051301">
    <property type="term" value="P:cell division"/>
    <property type="evidence" value="ECO:0007669"/>
    <property type="project" value="UniProtKB-KW"/>
</dbReference>
<dbReference type="PROSITE" id="PS51284">
    <property type="entry name" value="DOC"/>
    <property type="match status" value="1"/>
</dbReference>
<dbReference type="Gene3D" id="2.60.120.260">
    <property type="entry name" value="Galactose-binding domain-like"/>
    <property type="match status" value="1"/>
</dbReference>